<evidence type="ECO:0000256" key="1">
    <source>
        <dbReference type="ARBA" id="ARBA00004651"/>
    </source>
</evidence>
<dbReference type="AlphaFoldDB" id="A0A6A7Y060"/>
<feature type="domain" description="Guanylate cyclase" evidence="5">
    <location>
        <begin position="381"/>
        <end position="516"/>
    </location>
</feature>
<dbReference type="InterPro" id="IPR012675">
    <property type="entry name" value="Beta-grasp_dom_sf"/>
</dbReference>
<dbReference type="InterPro" id="IPR036010">
    <property type="entry name" value="2Fe-2S_ferredoxin-like_sf"/>
</dbReference>
<reference evidence="7 8" key="1">
    <citation type="submission" date="2019-09" db="EMBL/GenBank/DDBJ databases">
        <title>Segnochrobactrum spirostomi gen. nov., sp. nov., isolated from the ciliate Spirostomum cf. yagiui and description of a novel family, Segnochrobactraceae fam. nov. within the order Rhizobiales of the class Alphaproteobacteria.</title>
        <authorList>
            <person name="Akter S."/>
            <person name="Shazib S.U.A."/>
            <person name="Shin M.K."/>
        </authorList>
    </citation>
    <scope>NUCLEOTIDE SEQUENCE [LARGE SCALE GENOMIC DNA]</scope>
    <source>
        <strain evidence="7 8">Sp-1</strain>
    </source>
</reference>
<evidence type="ECO:0000256" key="3">
    <source>
        <dbReference type="ARBA" id="ARBA00023136"/>
    </source>
</evidence>
<dbReference type="GO" id="GO:0005886">
    <property type="term" value="C:plasma membrane"/>
    <property type="evidence" value="ECO:0007669"/>
    <property type="project" value="UniProtKB-SubCell"/>
</dbReference>
<feature type="transmembrane region" description="Helical" evidence="4">
    <location>
        <begin position="79"/>
        <end position="98"/>
    </location>
</feature>
<feature type="domain" description="2Fe-2S ferredoxin-type" evidence="6">
    <location>
        <begin position="263"/>
        <end position="358"/>
    </location>
</feature>
<feature type="transmembrane region" description="Helical" evidence="4">
    <location>
        <begin position="151"/>
        <end position="174"/>
    </location>
</feature>
<evidence type="ECO:0000259" key="5">
    <source>
        <dbReference type="PROSITE" id="PS50125"/>
    </source>
</evidence>
<comment type="subcellular location">
    <subcellularLocation>
        <location evidence="1">Cell membrane</location>
        <topology evidence="1">Multi-pass membrane protein</topology>
    </subcellularLocation>
</comment>
<dbReference type="SMART" id="SM00044">
    <property type="entry name" value="CYCc"/>
    <property type="match status" value="1"/>
</dbReference>
<proteinExistence type="predicted"/>
<dbReference type="SUPFAM" id="SSF81343">
    <property type="entry name" value="Fumarate reductase respiratory complex transmembrane subunits"/>
    <property type="match status" value="1"/>
</dbReference>
<feature type="transmembrane region" description="Helical" evidence="4">
    <location>
        <begin position="236"/>
        <end position="254"/>
    </location>
</feature>
<dbReference type="Pfam" id="PF00211">
    <property type="entry name" value="Guanylate_cyc"/>
    <property type="match status" value="1"/>
</dbReference>
<accession>A0A6A7Y060</accession>
<dbReference type="Gene3D" id="3.10.20.30">
    <property type="match status" value="1"/>
</dbReference>
<dbReference type="PROSITE" id="PS50125">
    <property type="entry name" value="GUANYLATE_CYCLASE_2"/>
    <property type="match status" value="1"/>
</dbReference>
<dbReference type="GO" id="GO:0035556">
    <property type="term" value="P:intracellular signal transduction"/>
    <property type="evidence" value="ECO:0007669"/>
    <property type="project" value="InterPro"/>
</dbReference>
<dbReference type="InterPro" id="IPR001054">
    <property type="entry name" value="A/G_cyclase"/>
</dbReference>
<evidence type="ECO:0000256" key="2">
    <source>
        <dbReference type="ARBA" id="ARBA00022475"/>
    </source>
</evidence>
<dbReference type="Gene3D" id="3.30.70.1230">
    <property type="entry name" value="Nucleotide cyclase"/>
    <property type="match status" value="1"/>
</dbReference>
<evidence type="ECO:0000256" key="4">
    <source>
        <dbReference type="SAM" id="Phobius"/>
    </source>
</evidence>
<dbReference type="GO" id="GO:0051536">
    <property type="term" value="F:iron-sulfur cluster binding"/>
    <property type="evidence" value="ECO:0007669"/>
    <property type="project" value="InterPro"/>
</dbReference>
<feature type="transmembrane region" description="Helical" evidence="4">
    <location>
        <begin position="33"/>
        <end position="59"/>
    </location>
</feature>
<dbReference type="Proteomes" id="UP000332515">
    <property type="component" value="Unassembled WGS sequence"/>
</dbReference>
<dbReference type="InterPro" id="IPR001041">
    <property type="entry name" value="2Fe-2S_ferredoxin-type"/>
</dbReference>
<dbReference type="CDD" id="cd07302">
    <property type="entry name" value="CHD"/>
    <property type="match status" value="1"/>
</dbReference>
<evidence type="ECO:0000313" key="7">
    <source>
        <dbReference type="EMBL" id="MQT12233.1"/>
    </source>
</evidence>
<dbReference type="PANTHER" id="PTHR43081">
    <property type="entry name" value="ADENYLATE CYCLASE, TERMINAL-DIFFERENTIATION SPECIFIC-RELATED"/>
    <property type="match status" value="1"/>
</dbReference>
<gene>
    <name evidence="7" type="ORF">F0357_06060</name>
</gene>
<keyword evidence="4" id="KW-1133">Transmembrane helix</keyword>
<dbReference type="SUPFAM" id="SSF55073">
    <property type="entry name" value="Nucleotide cyclase"/>
    <property type="match status" value="1"/>
</dbReference>
<dbReference type="Pfam" id="PF00111">
    <property type="entry name" value="Fer2"/>
    <property type="match status" value="1"/>
</dbReference>
<keyword evidence="4" id="KW-0812">Transmembrane</keyword>
<keyword evidence="3 4" id="KW-0472">Membrane</keyword>
<dbReference type="SUPFAM" id="SSF54292">
    <property type="entry name" value="2Fe-2S ferredoxin-like"/>
    <property type="match status" value="1"/>
</dbReference>
<comment type="caution">
    <text evidence="7">The sequence shown here is derived from an EMBL/GenBank/DDBJ whole genome shotgun (WGS) entry which is preliminary data.</text>
</comment>
<protein>
    <submittedName>
        <fullName evidence="7">Adenylate/guanylate cyclase domain-containing protein</fullName>
    </submittedName>
</protein>
<dbReference type="InterPro" id="IPR029787">
    <property type="entry name" value="Nucleotide_cyclase"/>
</dbReference>
<dbReference type="GO" id="GO:0006171">
    <property type="term" value="P:cAMP biosynthetic process"/>
    <property type="evidence" value="ECO:0007669"/>
    <property type="project" value="TreeGrafter"/>
</dbReference>
<dbReference type="InterPro" id="IPR050697">
    <property type="entry name" value="Adenylyl/Guanylyl_Cyclase_3/4"/>
</dbReference>
<keyword evidence="8" id="KW-1185">Reference proteome</keyword>
<dbReference type="PROSITE" id="PS51085">
    <property type="entry name" value="2FE2S_FER_2"/>
    <property type="match status" value="1"/>
</dbReference>
<dbReference type="PANTHER" id="PTHR43081:SF17">
    <property type="entry name" value="BLL5647 PROTEIN"/>
    <property type="match status" value="1"/>
</dbReference>
<keyword evidence="2" id="KW-1003">Cell membrane</keyword>
<name>A0A6A7Y060_9HYPH</name>
<evidence type="ECO:0000313" key="8">
    <source>
        <dbReference type="Proteomes" id="UP000332515"/>
    </source>
</evidence>
<organism evidence="7 8">
    <name type="scientific">Segnochrobactrum spirostomi</name>
    <dbReference type="NCBI Taxonomy" id="2608987"/>
    <lineage>
        <taxon>Bacteria</taxon>
        <taxon>Pseudomonadati</taxon>
        <taxon>Pseudomonadota</taxon>
        <taxon>Alphaproteobacteria</taxon>
        <taxon>Hyphomicrobiales</taxon>
        <taxon>Segnochrobactraceae</taxon>
        <taxon>Segnochrobactrum</taxon>
    </lineage>
</organism>
<dbReference type="CDD" id="cd00207">
    <property type="entry name" value="fer2"/>
    <property type="match status" value="1"/>
</dbReference>
<dbReference type="RefSeq" id="WP_153479524.1">
    <property type="nucleotide sequence ID" value="NZ_VWNA01000001.1"/>
</dbReference>
<feature type="transmembrane region" description="Helical" evidence="4">
    <location>
        <begin position="110"/>
        <end position="131"/>
    </location>
</feature>
<sequence>MIELPIPAKVRVGGKWRARWSRLRRRVLNGQRLRLLSGLVLFAFVLTHFLNHILGIVSVRWMEDAQVWRRGLWQSPPGLVLLSAAAVVHVGLAFSRAIRRRTWRIPRWEAMQLVLGLLIPVLVGGHVLSTIGLKMRFGVSDDYSRVLGDLWPAAVLMQTLALAVVWLHAMLGLHHWLGGRTWYRRSFPLLVSLAVAIPLLAEWGWVDAARRLDIAGLVTHSVLPEAREWVLRGRDTIVAVLGCAFLVAATVFLIRRLSHAGPRSIAVTFPDDRTVRIMPGATLLEIGRMNGIPYASICGGRARCSTCRTRVLAGADLLPPPNPAEQAVLERIHADPTVRLACQMRPTADLAVLPLVPAGTAAKVGTPGTDLYHWGVEQTVAILFVDMRNFTGLSEHRLSFDVVFLLNRYLDAMAEAVRTNGGYVDKFIGDGVMAIFGMGDGPAAGCRAALRAAAAMGPATARLNREFKASLGHKIRIGVGIHCGPAILGRIGAAGGVEAAGITALGDTVNIASRLEAMTKELDAVVVASRAVTEAAAFEAGDAPVREVTVRGRGAPLEVHAFATFEDLDAALAARWDAAVARAAG</sequence>
<evidence type="ECO:0000259" key="6">
    <source>
        <dbReference type="PROSITE" id="PS51085"/>
    </source>
</evidence>
<dbReference type="EMBL" id="VWNA01000001">
    <property type="protein sequence ID" value="MQT12233.1"/>
    <property type="molecule type" value="Genomic_DNA"/>
</dbReference>
<dbReference type="GO" id="GO:0004016">
    <property type="term" value="F:adenylate cyclase activity"/>
    <property type="evidence" value="ECO:0007669"/>
    <property type="project" value="UniProtKB-ARBA"/>
</dbReference>
<dbReference type="InterPro" id="IPR034804">
    <property type="entry name" value="SQR/QFR_C/D"/>
</dbReference>